<dbReference type="InterPro" id="IPR036390">
    <property type="entry name" value="WH_DNA-bd_sf"/>
</dbReference>
<organism evidence="1 2">
    <name type="scientific">Paenarthrobacter nicotinovorans</name>
    <name type="common">Arthrobacter nicotinovorans</name>
    <dbReference type="NCBI Taxonomy" id="29320"/>
    <lineage>
        <taxon>Bacteria</taxon>
        <taxon>Bacillati</taxon>
        <taxon>Actinomycetota</taxon>
        <taxon>Actinomycetes</taxon>
        <taxon>Micrococcales</taxon>
        <taxon>Micrococcaceae</taxon>
        <taxon>Paenarthrobacter</taxon>
    </lineage>
</organism>
<proteinExistence type="predicted"/>
<comment type="caution">
    <text evidence="1">The sequence shown here is derived from an EMBL/GenBank/DDBJ whole genome shotgun (WGS) entry which is preliminary data.</text>
</comment>
<gene>
    <name evidence="1" type="ORF">V3C41_15430</name>
</gene>
<sequence>MNGLTWLQRLAAVASLNDTCRRDLYNYVKRAGHAVGRDEAAQAMAIPRSTASFHLDRLVRDGLLSPQFRKTADKAGPGSGRPAKLYLPVVDEVGVSVPPRHYDLAGDLLASAISHSATADVPIAEALAEVAATKGRQIGGDGDFAATLAGLGYEPVPDGEGGYNLLNCPFHRLSQEHREVVCAMNGAFLSGVADTLAADAVEVVPDLGPGHCCARIVTANQTPPS</sequence>
<protein>
    <submittedName>
        <fullName evidence="1">Transcriptional regulator</fullName>
    </submittedName>
</protein>
<evidence type="ECO:0000313" key="1">
    <source>
        <dbReference type="EMBL" id="MEO3942467.1"/>
    </source>
</evidence>
<evidence type="ECO:0000313" key="2">
    <source>
        <dbReference type="Proteomes" id="UP001448614"/>
    </source>
</evidence>
<accession>A0ABV0GVA3</accession>
<reference evidence="1 2" key="1">
    <citation type="journal article" date="2024" name="Appl. Microbiol. Biotechnol.">
        <title>Biosynthetic gene clusters with biotechnological applications in novel Antarctic isolates from Actinomycetota.</title>
        <authorList>
            <person name="Bruna P."/>
            <person name="Nunez-Montero K."/>
            <person name="Contreras M.J."/>
            <person name="Leal K."/>
            <person name="Garcia M."/>
            <person name="Abanto M."/>
            <person name="Barrientos L."/>
        </authorList>
    </citation>
    <scope>NUCLEOTIDE SEQUENCE [LARGE SCALE GENOMIC DNA]</scope>
    <source>
        <strain evidence="1 2">Se16.17</strain>
    </source>
</reference>
<dbReference type="Proteomes" id="UP001448614">
    <property type="component" value="Unassembled WGS sequence"/>
</dbReference>
<name>A0ABV0GVA3_PAENI</name>
<dbReference type="SUPFAM" id="SSF46785">
    <property type="entry name" value="Winged helix' DNA-binding domain"/>
    <property type="match status" value="1"/>
</dbReference>
<dbReference type="EMBL" id="JBBMFV010000004">
    <property type="protein sequence ID" value="MEO3942467.1"/>
    <property type="molecule type" value="Genomic_DNA"/>
</dbReference>
<dbReference type="RefSeq" id="WP_347783139.1">
    <property type="nucleotide sequence ID" value="NZ_JBBMFV010000004.1"/>
</dbReference>
<keyword evidence="2" id="KW-1185">Reference proteome</keyword>